<dbReference type="GO" id="GO:1990228">
    <property type="term" value="C:sulfurtransferase complex"/>
    <property type="evidence" value="ECO:0007669"/>
    <property type="project" value="TreeGrafter"/>
</dbReference>
<dbReference type="NCBIfam" id="TIGR03011">
    <property type="entry name" value="sulf_tusB_dsrH"/>
    <property type="match status" value="1"/>
</dbReference>
<dbReference type="GO" id="GO:0002143">
    <property type="term" value="P:tRNA wobble position uridine thiolation"/>
    <property type="evidence" value="ECO:0007669"/>
    <property type="project" value="InterPro"/>
</dbReference>
<sequence length="96" mass="10495">MLLHLLNRSPQSPSVYRDLGEAFGAGDHLLLIEDACYAALPPSSAVLEPFAGRVSVLREDLISRGLAERVSPDIAVVDMNGFLALTETHERCVSWF</sequence>
<name>A0A1Q8SVT8_9GAMM</name>
<dbReference type="InterPro" id="IPR027396">
    <property type="entry name" value="DsrEFH-like"/>
</dbReference>
<dbReference type="PANTHER" id="PTHR37526:SF1">
    <property type="entry name" value="PROTEIN TUSB"/>
    <property type="match status" value="1"/>
</dbReference>
<dbReference type="PANTHER" id="PTHR37526">
    <property type="entry name" value="PROTEIN TUSB"/>
    <property type="match status" value="1"/>
</dbReference>
<protein>
    <recommendedName>
        <fullName evidence="3">Sulfurtransferase TusB</fullName>
    </recommendedName>
</protein>
<dbReference type="EMBL" id="MSDO01000003">
    <property type="protein sequence ID" value="OLO05541.1"/>
    <property type="molecule type" value="Genomic_DNA"/>
</dbReference>
<evidence type="ECO:0008006" key="3">
    <source>
        <dbReference type="Google" id="ProtNLM"/>
    </source>
</evidence>
<dbReference type="RefSeq" id="WP_075568762.1">
    <property type="nucleotide sequence ID" value="NZ_MSDO01000003.1"/>
</dbReference>
<proteinExistence type="predicted"/>
<gene>
    <name evidence="1" type="ORF">BTW07_03440</name>
</gene>
<dbReference type="Pfam" id="PF04077">
    <property type="entry name" value="DsrH"/>
    <property type="match status" value="1"/>
</dbReference>
<dbReference type="OrthoDB" id="9795117at2"/>
<dbReference type="AlphaFoldDB" id="A0A1Q8SVT8"/>
<reference evidence="1 2" key="1">
    <citation type="submission" date="2016-12" db="EMBL/GenBank/DDBJ databases">
        <title>Draft genome sequences of strains Salinicola socius SMB35, Salinicola sp. MH3R3-1 and Chromohalobacter sp. SMB17 from the Verkhnekamsk potash mining region of Russia.</title>
        <authorList>
            <person name="Mavrodi D.V."/>
            <person name="Olsson B.E."/>
            <person name="Korsakova E.S."/>
            <person name="Pyankova A."/>
            <person name="Mavrodi O.V."/>
            <person name="Plotnikova E.G."/>
        </authorList>
    </citation>
    <scope>NUCLEOTIDE SEQUENCE [LARGE SCALE GENOMIC DNA]</scope>
    <source>
        <strain evidence="1 2">SMB35</strain>
    </source>
</reference>
<organism evidence="1 2">
    <name type="scientific">Salinicola socius</name>
    <dbReference type="NCBI Taxonomy" id="404433"/>
    <lineage>
        <taxon>Bacteria</taxon>
        <taxon>Pseudomonadati</taxon>
        <taxon>Pseudomonadota</taxon>
        <taxon>Gammaproteobacteria</taxon>
        <taxon>Oceanospirillales</taxon>
        <taxon>Halomonadaceae</taxon>
        <taxon>Salinicola</taxon>
    </lineage>
</organism>
<dbReference type="InterPro" id="IPR007215">
    <property type="entry name" value="Sulphur_relay_TusB/DsrH"/>
</dbReference>
<keyword evidence="2" id="KW-1185">Reference proteome</keyword>
<evidence type="ECO:0000313" key="1">
    <source>
        <dbReference type="EMBL" id="OLO05541.1"/>
    </source>
</evidence>
<accession>A0A1Q8SVT8</accession>
<dbReference type="STRING" id="404433.BTW07_03440"/>
<comment type="caution">
    <text evidence="1">The sequence shown here is derived from an EMBL/GenBank/DDBJ whole genome shotgun (WGS) entry which is preliminary data.</text>
</comment>
<dbReference type="Proteomes" id="UP000186878">
    <property type="component" value="Unassembled WGS sequence"/>
</dbReference>
<dbReference type="SUPFAM" id="SSF75169">
    <property type="entry name" value="DsrEFH-like"/>
    <property type="match status" value="1"/>
</dbReference>
<evidence type="ECO:0000313" key="2">
    <source>
        <dbReference type="Proteomes" id="UP000186878"/>
    </source>
</evidence>
<dbReference type="Gene3D" id="3.40.1260.10">
    <property type="entry name" value="DsrEFH-like"/>
    <property type="match status" value="1"/>
</dbReference>